<protein>
    <recommendedName>
        <fullName evidence="2">Serine carboxypeptidase</fullName>
    </recommendedName>
</protein>
<gene>
    <name evidence="1" type="ORF">METZ01_LOCUS2949</name>
</gene>
<dbReference type="SUPFAM" id="SSF53474">
    <property type="entry name" value="alpha/beta-Hydrolases"/>
    <property type="match status" value="1"/>
</dbReference>
<dbReference type="Pfam" id="PF00450">
    <property type="entry name" value="Peptidase_S10"/>
    <property type="match status" value="1"/>
</dbReference>
<accession>A0A381N6E1</accession>
<evidence type="ECO:0000313" key="1">
    <source>
        <dbReference type="EMBL" id="SUZ50095.1"/>
    </source>
</evidence>
<sequence>MAKRIITKATFLLIFFMSSSLLLANEENSTEKDEKKFIPEPTSFVTEHEGRFGGKSIEYRISAGETYLRDNDGQPKASIFTFAYTKVNVDAGEVRPVTFLWNGGPGSASTLLHMGIYGPKRISVPSNAEHSGAPPYPVLAAPETILDVTDLVFVDPVGTGFSRALGEHESKEFWGLKEDAMSMAEFIRTWVTDNGRWNSPRFLLGESYGTTRAAGVANILESEFMMSLNGIIFVSQALDFQGSTPYIRDNIIAHITYLPTMSAAAWYHNKVNPRPKNLESFLNQSRAFATDELLPALFKGNTLDDKTRTYIRDRLAYFTGLSPEYIERANLRVQGRRFAKELLREDGLAIGLLDARYIADEIDDLNADPAGDAAGYAIDSAYKAALMEYMHDDLGVKWDRLYLFPANEELSGNWRYRTEPDGKSYEPMFVNTARDLASALRLNPASKVLVASGYYDLVTPFFDAEFTLNRHDIRSDRIIYKYYGGGHMMYVNEPSRTSLLQDTRVFIQQQTSK</sequence>
<reference evidence="1" key="1">
    <citation type="submission" date="2018-05" db="EMBL/GenBank/DDBJ databases">
        <authorList>
            <person name="Lanie J.A."/>
            <person name="Ng W.-L."/>
            <person name="Kazmierczak K.M."/>
            <person name="Andrzejewski T.M."/>
            <person name="Davidsen T.M."/>
            <person name="Wayne K.J."/>
            <person name="Tettelin H."/>
            <person name="Glass J.I."/>
            <person name="Rusch D."/>
            <person name="Podicherti R."/>
            <person name="Tsui H.-C.T."/>
            <person name="Winkler M.E."/>
        </authorList>
    </citation>
    <scope>NUCLEOTIDE SEQUENCE</scope>
</reference>
<dbReference type="InterPro" id="IPR029058">
    <property type="entry name" value="AB_hydrolase_fold"/>
</dbReference>
<dbReference type="EMBL" id="UINC01000152">
    <property type="protein sequence ID" value="SUZ50095.1"/>
    <property type="molecule type" value="Genomic_DNA"/>
</dbReference>
<organism evidence="1">
    <name type="scientific">marine metagenome</name>
    <dbReference type="NCBI Taxonomy" id="408172"/>
    <lineage>
        <taxon>unclassified sequences</taxon>
        <taxon>metagenomes</taxon>
        <taxon>ecological metagenomes</taxon>
    </lineage>
</organism>
<dbReference type="InterPro" id="IPR001563">
    <property type="entry name" value="Peptidase_S10"/>
</dbReference>
<dbReference type="Gene3D" id="3.40.50.1820">
    <property type="entry name" value="alpha/beta hydrolase"/>
    <property type="match status" value="1"/>
</dbReference>
<dbReference type="AlphaFoldDB" id="A0A381N6E1"/>
<dbReference type="GO" id="GO:0006508">
    <property type="term" value="P:proteolysis"/>
    <property type="evidence" value="ECO:0007669"/>
    <property type="project" value="InterPro"/>
</dbReference>
<name>A0A381N6E1_9ZZZZ</name>
<evidence type="ECO:0008006" key="2">
    <source>
        <dbReference type="Google" id="ProtNLM"/>
    </source>
</evidence>
<dbReference type="GO" id="GO:0004185">
    <property type="term" value="F:serine-type carboxypeptidase activity"/>
    <property type="evidence" value="ECO:0007669"/>
    <property type="project" value="InterPro"/>
</dbReference>
<proteinExistence type="predicted"/>